<evidence type="ECO:0008006" key="3">
    <source>
        <dbReference type="Google" id="ProtNLM"/>
    </source>
</evidence>
<evidence type="ECO:0000313" key="2">
    <source>
        <dbReference type="Proteomes" id="UP001168883"/>
    </source>
</evidence>
<proteinExistence type="predicted"/>
<keyword evidence="2" id="KW-1185">Reference proteome</keyword>
<reference evidence="1" key="1">
    <citation type="submission" date="2023-07" db="EMBL/GenBank/DDBJ databases">
        <authorList>
            <person name="Aktuganov G."/>
            <person name="Boyko T."/>
            <person name="Delegan Y."/>
            <person name="Galimzianova N."/>
            <person name="Gilvanova E."/>
            <person name="Korobov V."/>
            <person name="Kuzmina L."/>
            <person name="Melentiev A."/>
            <person name="Milman P."/>
            <person name="Ryabova A."/>
            <person name="Stupak E."/>
            <person name="Yasakov T."/>
            <person name="Zharikova N."/>
            <person name="Zhurenko E."/>
        </authorList>
    </citation>
    <scope>NUCLEOTIDE SEQUENCE</scope>
    <source>
        <strain evidence="1">IB-739</strain>
    </source>
</reference>
<organism evidence="1 2">
    <name type="scientific">Paenibacillus ehimensis</name>
    <dbReference type="NCBI Taxonomy" id="79264"/>
    <lineage>
        <taxon>Bacteria</taxon>
        <taxon>Bacillati</taxon>
        <taxon>Bacillota</taxon>
        <taxon>Bacilli</taxon>
        <taxon>Bacillales</taxon>
        <taxon>Paenibacillaceae</taxon>
        <taxon>Paenibacillus</taxon>
    </lineage>
</organism>
<dbReference type="Proteomes" id="UP001168883">
    <property type="component" value="Unassembled WGS sequence"/>
</dbReference>
<accession>A0ABT8VI78</accession>
<dbReference type="EMBL" id="JAUMKJ010000044">
    <property type="protein sequence ID" value="MDO3680663.1"/>
    <property type="molecule type" value="Genomic_DNA"/>
</dbReference>
<protein>
    <recommendedName>
        <fullName evidence="3">Cyclic lactone autoinducer peptide</fullName>
    </recommendedName>
</protein>
<gene>
    <name evidence="1" type="ORF">Q3C12_26990</name>
</gene>
<dbReference type="RefSeq" id="WP_272942346.1">
    <property type="nucleotide sequence ID" value="NZ_JAUMKJ010000044.1"/>
</dbReference>
<evidence type="ECO:0000313" key="1">
    <source>
        <dbReference type="EMBL" id="MDO3680663.1"/>
    </source>
</evidence>
<sequence length="40" mass="4463">MKTALFKSTDAIITWFSKRLAKTGCFLGCNAPDIPDELMK</sequence>
<comment type="caution">
    <text evidence="1">The sequence shown here is derived from an EMBL/GenBank/DDBJ whole genome shotgun (WGS) entry which is preliminary data.</text>
</comment>
<name>A0ABT8VI78_9BACL</name>